<dbReference type="CDD" id="cd00063">
    <property type="entry name" value="FN3"/>
    <property type="match status" value="1"/>
</dbReference>
<dbReference type="InterPro" id="IPR036116">
    <property type="entry name" value="FN3_sf"/>
</dbReference>
<evidence type="ECO:0000313" key="5">
    <source>
        <dbReference type="EMBL" id="NEY72834.1"/>
    </source>
</evidence>
<dbReference type="RefSeq" id="WP_163180316.1">
    <property type="nucleotide sequence ID" value="NZ_JAAIWM010000005.1"/>
</dbReference>
<keyword evidence="6" id="KW-1185">Reference proteome</keyword>
<dbReference type="InterPro" id="IPR013783">
    <property type="entry name" value="Ig-like_fold"/>
</dbReference>
<evidence type="ECO:0000256" key="3">
    <source>
        <dbReference type="ARBA" id="ARBA00022729"/>
    </source>
</evidence>
<dbReference type="Pfam" id="PF24517">
    <property type="entry name" value="CBM96"/>
    <property type="match status" value="1"/>
</dbReference>
<accession>A0A6M0Q901</accession>
<dbReference type="AlphaFoldDB" id="A0A6M0Q901"/>
<evidence type="ECO:0000313" key="6">
    <source>
        <dbReference type="Proteomes" id="UP000481043"/>
    </source>
</evidence>
<name>A0A6M0Q901_9BACI</name>
<dbReference type="Pfam" id="PF17936">
    <property type="entry name" value="Big_6"/>
    <property type="match status" value="5"/>
</dbReference>
<dbReference type="SMART" id="SM00060">
    <property type="entry name" value="FN3"/>
    <property type="match status" value="2"/>
</dbReference>
<keyword evidence="2" id="KW-0964">Secreted</keyword>
<evidence type="ECO:0000259" key="4">
    <source>
        <dbReference type="PROSITE" id="PS50853"/>
    </source>
</evidence>
<evidence type="ECO:0000256" key="2">
    <source>
        <dbReference type="ARBA" id="ARBA00022525"/>
    </source>
</evidence>
<dbReference type="SUPFAM" id="SSF49265">
    <property type="entry name" value="Fibronectin type III"/>
    <property type="match status" value="1"/>
</dbReference>
<evidence type="ECO:0000256" key="1">
    <source>
        <dbReference type="ARBA" id="ARBA00004613"/>
    </source>
</evidence>
<gene>
    <name evidence="5" type="ORF">G4D63_13940</name>
</gene>
<reference evidence="5 6" key="1">
    <citation type="submission" date="2020-02" db="EMBL/GenBank/DDBJ databases">
        <title>Bacillus aquiflavi sp. nov., isolated from yellow water of strong flavor Chinese baijiu in Yibin region of China.</title>
        <authorList>
            <person name="Xie J."/>
        </authorList>
    </citation>
    <scope>NUCLEOTIDE SEQUENCE [LARGE SCALE GENOMIC DNA]</scope>
    <source>
        <strain evidence="5 6">SA4</strain>
    </source>
</reference>
<dbReference type="Gene3D" id="2.60.40.10">
    <property type="entry name" value="Immunoglobulins"/>
    <property type="match status" value="7"/>
</dbReference>
<dbReference type="GO" id="GO:0005576">
    <property type="term" value="C:extracellular region"/>
    <property type="evidence" value="ECO:0007669"/>
    <property type="project" value="UniProtKB-SubCell"/>
</dbReference>
<dbReference type="InterPro" id="IPR055372">
    <property type="entry name" value="CBM96"/>
</dbReference>
<feature type="domain" description="Fibronectin type-III" evidence="4">
    <location>
        <begin position="384"/>
        <end position="481"/>
    </location>
</feature>
<sequence>MSRIIKRVALLLIIFSLLISVFPLQVFGGTTNVQRDEYSRTYVNGNLSETVEIFPYSMFMQNPETSVWEQKTSIDATTGTVTYVSEGAPDVNFSKENKIVIGDDGVSQSESYIQVGQGLPSLNGGLFIGAKLRLHELNQTTDSCYYCDHYINENYHVHAIEQQWSAQDVTWSTKPLLSSLPVATKTNSVPVMGPYLVWDVSDLVHSWYQHPETNYGLGIKSSLPLSSNQRNFTKLHEKILGLPVLQVNYSPKPTKPSAISTGFQNTSQGKVDLSWSSVPGATGYRLYLYNGKEYELIYDGNATKWSSLGKNIWPTKAQIENGEWQLRKDGSGTELSDTPGTLYQLLGDQSKRKDVYYFKVSAYNSYGESSQSEISHVILPDMTPPTIPNNIKATNELVSEFTISWDASRDQSPVEYTVKVENDGGSTFFMGTTTNTSIKIPDTYLGPNQNYYVSVKASDQTYHQSNYSAFSAPVVVTARKLQDSFIKGMTSYTSSIEAGVRTPINISVENKGVETWTLAGGYELRAEGYSIVIPLSENDEIKSGQTKTFYTELPSDLPLGTNDLKWQMYHVGTGYFGEPRTMSASVADSKGPTITNLSPSSGQQVQGIVQLKGTISDYQNTSYKIGYGLGTSPTSWIIVSEGAYASELLGNWNTSNLDNGYYTLRLEAIDGSQNTTISEVDVYVANPIPAPVVDEVNDQSTTVNGTGKPNTEMVIYKNDQVIGHGFVKVDGTFSVSIPTQPAGATLKVVSFGGTVFSTAVVKTVKDVTPPSIPTVNAVNNKSSLISGKTEPNATVSVRFPAKTYTVKADTAGYFKLVIPIQNTGTAIYVKAMDSANLQSVEKKIIVARIAPNIPTVATIYNTQSQVTGKTEAYATVSVKIGTLTYSSKANQYGNFVVKIPVQNSGTSVGVTSKDSKGAESSPKVIKVLRIAPNMPVVNTVNNKAAVITGKTEKYAYITVKIGTKIYNVRADIYGNYKVIIPIQNSGVSISVVAKDSLGKMSVARAVKVTRVAPNIPTVNAVRYYSTSITGKTERYAVVSAKIGTRVYSAKANYYGNFKIIIPKQRKGTKIVVTAKDSKGRISAPRTVTVY</sequence>
<dbReference type="PROSITE" id="PS50853">
    <property type="entry name" value="FN3"/>
    <property type="match status" value="1"/>
</dbReference>
<comment type="subcellular location">
    <subcellularLocation>
        <location evidence="1">Secreted</location>
    </subcellularLocation>
</comment>
<dbReference type="EMBL" id="JAAIWM010000005">
    <property type="protein sequence ID" value="NEY72834.1"/>
    <property type="molecule type" value="Genomic_DNA"/>
</dbReference>
<keyword evidence="3" id="KW-0732">Signal</keyword>
<comment type="caution">
    <text evidence="5">The sequence shown here is derived from an EMBL/GenBank/DDBJ whole genome shotgun (WGS) entry which is preliminary data.</text>
</comment>
<dbReference type="NCBIfam" id="NF033679">
    <property type="entry name" value="DNRLRE_dom"/>
    <property type="match status" value="1"/>
</dbReference>
<protein>
    <submittedName>
        <fullName evidence="5">Fibronectin type III domain-containing protein</fullName>
    </submittedName>
</protein>
<proteinExistence type="predicted"/>
<dbReference type="InterPro" id="IPR003961">
    <property type="entry name" value="FN3_dom"/>
</dbReference>
<dbReference type="InterPro" id="IPR041498">
    <property type="entry name" value="Big_6"/>
</dbReference>
<dbReference type="Proteomes" id="UP000481043">
    <property type="component" value="Unassembled WGS sequence"/>
</dbReference>
<organism evidence="5 6">
    <name type="scientific">Bacillus mesophilus</name>
    <dbReference type="NCBI Taxonomy" id="1808955"/>
    <lineage>
        <taxon>Bacteria</taxon>
        <taxon>Bacillati</taxon>
        <taxon>Bacillota</taxon>
        <taxon>Bacilli</taxon>
        <taxon>Bacillales</taxon>
        <taxon>Bacillaceae</taxon>
        <taxon>Bacillus</taxon>
    </lineage>
</organism>